<evidence type="ECO:0000313" key="3">
    <source>
        <dbReference type="Proteomes" id="UP000265520"/>
    </source>
</evidence>
<keyword evidence="3" id="KW-1185">Reference proteome</keyword>
<evidence type="ECO:0000256" key="1">
    <source>
        <dbReference type="SAM" id="MobiDB-lite"/>
    </source>
</evidence>
<reference evidence="2 3" key="1">
    <citation type="journal article" date="2018" name="Front. Plant Sci.">
        <title>Red Clover (Trifolium pratense) and Zigzag Clover (T. medium) - A Picture of Genomic Similarities and Differences.</title>
        <authorList>
            <person name="Dluhosova J."/>
            <person name="Istvanek J."/>
            <person name="Nedelnik J."/>
            <person name="Repkova J."/>
        </authorList>
    </citation>
    <scope>NUCLEOTIDE SEQUENCE [LARGE SCALE GENOMIC DNA]</scope>
    <source>
        <strain evidence="3">cv. 10/8</strain>
        <tissue evidence="2">Leaf</tissue>
    </source>
</reference>
<accession>A0A392WJQ1</accession>
<feature type="non-terminal residue" evidence="2">
    <location>
        <position position="1"/>
    </location>
</feature>
<name>A0A392WJQ1_9FABA</name>
<dbReference type="AlphaFoldDB" id="A0A392WJQ1"/>
<feature type="region of interest" description="Disordered" evidence="1">
    <location>
        <begin position="1"/>
        <end position="24"/>
    </location>
</feature>
<evidence type="ECO:0000313" key="2">
    <source>
        <dbReference type="EMBL" id="MCI98331.1"/>
    </source>
</evidence>
<proteinExistence type="predicted"/>
<dbReference type="Proteomes" id="UP000265520">
    <property type="component" value="Unassembled WGS sequence"/>
</dbReference>
<dbReference type="EMBL" id="LXQA011470522">
    <property type="protein sequence ID" value="MCI98331.1"/>
    <property type="molecule type" value="Genomic_DNA"/>
</dbReference>
<comment type="caution">
    <text evidence="2">The sequence shown here is derived from an EMBL/GenBank/DDBJ whole genome shotgun (WGS) entry which is preliminary data.</text>
</comment>
<sequence length="24" mass="2602">VSVEAAESESQERDSDISSRAMSM</sequence>
<protein>
    <submittedName>
        <fullName evidence="2">Uncharacterized protein</fullName>
    </submittedName>
</protein>
<organism evidence="2 3">
    <name type="scientific">Trifolium medium</name>
    <dbReference type="NCBI Taxonomy" id="97028"/>
    <lineage>
        <taxon>Eukaryota</taxon>
        <taxon>Viridiplantae</taxon>
        <taxon>Streptophyta</taxon>
        <taxon>Embryophyta</taxon>
        <taxon>Tracheophyta</taxon>
        <taxon>Spermatophyta</taxon>
        <taxon>Magnoliopsida</taxon>
        <taxon>eudicotyledons</taxon>
        <taxon>Gunneridae</taxon>
        <taxon>Pentapetalae</taxon>
        <taxon>rosids</taxon>
        <taxon>fabids</taxon>
        <taxon>Fabales</taxon>
        <taxon>Fabaceae</taxon>
        <taxon>Papilionoideae</taxon>
        <taxon>50 kb inversion clade</taxon>
        <taxon>NPAAA clade</taxon>
        <taxon>Hologalegina</taxon>
        <taxon>IRL clade</taxon>
        <taxon>Trifolieae</taxon>
        <taxon>Trifolium</taxon>
    </lineage>
</organism>